<dbReference type="Proteomes" id="UP000054683">
    <property type="component" value="Unassembled WGS sequence"/>
</dbReference>
<evidence type="ECO:0000313" key="3">
    <source>
        <dbReference type="Proteomes" id="UP000054683"/>
    </source>
</evidence>
<gene>
    <name evidence="2" type="ORF">AWB69_09246</name>
</gene>
<protein>
    <recommendedName>
        <fullName evidence="1">DUF5983 domain-containing protein</fullName>
    </recommendedName>
</protein>
<proteinExistence type="predicted"/>
<accession>A0A158K281</accession>
<reference evidence="2 3" key="1">
    <citation type="submission" date="2016-01" db="EMBL/GenBank/DDBJ databases">
        <authorList>
            <person name="Oliw E.H."/>
        </authorList>
    </citation>
    <scope>NUCLEOTIDE SEQUENCE [LARGE SCALE GENOMIC DNA]</scope>
    <source>
        <strain evidence="2">LMG 27134</strain>
    </source>
</reference>
<organism evidence="2 3">
    <name type="scientific">Caballeronia udeis</name>
    <dbReference type="NCBI Taxonomy" id="1232866"/>
    <lineage>
        <taxon>Bacteria</taxon>
        <taxon>Pseudomonadati</taxon>
        <taxon>Pseudomonadota</taxon>
        <taxon>Betaproteobacteria</taxon>
        <taxon>Burkholderiales</taxon>
        <taxon>Burkholderiaceae</taxon>
        <taxon>Caballeronia</taxon>
    </lineage>
</organism>
<evidence type="ECO:0000259" key="1">
    <source>
        <dbReference type="Pfam" id="PF19419"/>
    </source>
</evidence>
<evidence type="ECO:0000313" key="2">
    <source>
        <dbReference type="EMBL" id="SAL74819.1"/>
    </source>
</evidence>
<dbReference type="Pfam" id="PF19419">
    <property type="entry name" value="DUF5983"/>
    <property type="match status" value="1"/>
</dbReference>
<sequence length="184" mass="20065">MNAPANVLVSFADRTDADFDGLSYLENELSNHGIAATLRALDDAEAGHLQRGAALLAVVRDAVRLMPLGTAKRAEWLQRASDALAGTPETVSIPTIGTAHLSRQTLDLLEREGDSVPWCYCGPYEFGFFVSVPTAETIAIMRPSEPPPDDLADLWAWARGEGFQWVRLDSDADHVPNLPVFEHP</sequence>
<dbReference type="EMBL" id="FCOK02000172">
    <property type="protein sequence ID" value="SAL74819.1"/>
    <property type="molecule type" value="Genomic_DNA"/>
</dbReference>
<dbReference type="AlphaFoldDB" id="A0A158K281"/>
<dbReference type="InterPro" id="IPR046025">
    <property type="entry name" value="DUF5983"/>
</dbReference>
<feature type="domain" description="DUF5983" evidence="1">
    <location>
        <begin position="95"/>
        <end position="183"/>
    </location>
</feature>
<name>A0A158K281_9BURK</name>